<proteinExistence type="predicted"/>
<evidence type="ECO:0000313" key="2">
    <source>
        <dbReference type="Proteomes" id="UP000236291"/>
    </source>
</evidence>
<name>A0A2K3K974_TRIPR</name>
<accession>A0A2K3K974</accession>
<dbReference type="Proteomes" id="UP000236291">
    <property type="component" value="Unassembled WGS sequence"/>
</dbReference>
<comment type="caution">
    <text evidence="1">The sequence shown here is derived from an EMBL/GenBank/DDBJ whole genome shotgun (WGS) entry which is preliminary data.</text>
</comment>
<protein>
    <submittedName>
        <fullName evidence="1">Uncharacterized protein</fullName>
    </submittedName>
</protein>
<organism evidence="1 2">
    <name type="scientific">Trifolium pratense</name>
    <name type="common">Red clover</name>
    <dbReference type="NCBI Taxonomy" id="57577"/>
    <lineage>
        <taxon>Eukaryota</taxon>
        <taxon>Viridiplantae</taxon>
        <taxon>Streptophyta</taxon>
        <taxon>Embryophyta</taxon>
        <taxon>Tracheophyta</taxon>
        <taxon>Spermatophyta</taxon>
        <taxon>Magnoliopsida</taxon>
        <taxon>eudicotyledons</taxon>
        <taxon>Gunneridae</taxon>
        <taxon>Pentapetalae</taxon>
        <taxon>rosids</taxon>
        <taxon>fabids</taxon>
        <taxon>Fabales</taxon>
        <taxon>Fabaceae</taxon>
        <taxon>Papilionoideae</taxon>
        <taxon>50 kb inversion clade</taxon>
        <taxon>NPAAA clade</taxon>
        <taxon>Hologalegina</taxon>
        <taxon>IRL clade</taxon>
        <taxon>Trifolieae</taxon>
        <taxon>Trifolium</taxon>
    </lineage>
</organism>
<reference evidence="1 2" key="1">
    <citation type="journal article" date="2014" name="Am. J. Bot.">
        <title>Genome assembly and annotation for red clover (Trifolium pratense; Fabaceae).</title>
        <authorList>
            <person name="Istvanek J."/>
            <person name="Jaros M."/>
            <person name="Krenek A."/>
            <person name="Repkova J."/>
        </authorList>
    </citation>
    <scope>NUCLEOTIDE SEQUENCE [LARGE SCALE GENOMIC DNA]</scope>
    <source>
        <strain evidence="2">cv. Tatra</strain>
        <tissue evidence="1">Young leaves</tissue>
    </source>
</reference>
<feature type="non-terminal residue" evidence="1">
    <location>
        <position position="1"/>
    </location>
</feature>
<reference evidence="1 2" key="2">
    <citation type="journal article" date="2017" name="Front. Plant Sci.">
        <title>Gene Classification and Mining of Molecular Markers Useful in Red Clover (Trifolium pratense) Breeding.</title>
        <authorList>
            <person name="Istvanek J."/>
            <person name="Dluhosova J."/>
            <person name="Dluhos P."/>
            <person name="Patkova L."/>
            <person name="Nedelnik J."/>
            <person name="Repkova J."/>
        </authorList>
    </citation>
    <scope>NUCLEOTIDE SEQUENCE [LARGE SCALE GENOMIC DNA]</scope>
    <source>
        <strain evidence="2">cv. Tatra</strain>
        <tissue evidence="1">Young leaves</tissue>
    </source>
</reference>
<dbReference type="AlphaFoldDB" id="A0A2K3K974"/>
<dbReference type="EMBL" id="ASHM01150725">
    <property type="protein sequence ID" value="PNX62835.1"/>
    <property type="molecule type" value="Genomic_DNA"/>
</dbReference>
<gene>
    <name evidence="1" type="ORF">L195_g061330</name>
</gene>
<sequence length="39" mass="4489">VQATQLEEQLEQRMVLVDQCHLFISLKDVLVAGRHSRVV</sequence>
<evidence type="ECO:0000313" key="1">
    <source>
        <dbReference type="EMBL" id="PNX62835.1"/>
    </source>
</evidence>